<dbReference type="Pfam" id="PF00355">
    <property type="entry name" value="Rieske"/>
    <property type="match status" value="1"/>
</dbReference>
<keyword evidence="9" id="KW-0472">Membrane</keyword>
<proteinExistence type="inferred from homology"/>
<dbReference type="InterPro" id="IPR017941">
    <property type="entry name" value="Rieske_2Fe-2S"/>
</dbReference>
<dbReference type="InterPro" id="IPR015248">
    <property type="entry name" value="UQCRFS1_N"/>
</dbReference>
<dbReference type="PANTHER" id="PTHR10134">
    <property type="entry name" value="CYTOCHROME B-C1 COMPLEX SUBUNIT RIESKE, MITOCHONDRIAL"/>
    <property type="match status" value="1"/>
</dbReference>
<sequence length="296" mass="31690">MNVIARSANISPYLKATVTVVSNGGRTVAATGKVQRPPIVVPAPVTPILSDTMQQNIISGVVRVNSSISASTQIQQSRMAHSDIQVPDFANYRRDEVKDPYAKSRESAASRKSFSYVLAAGMVGLSTGKDRTVVALSKILFSGTGLAAAYSTKTIVYDLVATLSAGADVLALSKIEVNLDDVPEGKNVAFKWRGKPVFVRHRTPAEINKEAAVDVASLRDPQHDSDRTQKPEWLILIGVCTHLGCIPVANAGDFGGYYCPCHGSHYDASGRIRKGPAPLNLQVPQYSFQGNILIVG</sequence>
<evidence type="ECO:0000256" key="4">
    <source>
        <dbReference type="ARBA" id="ARBA00022714"/>
    </source>
</evidence>
<evidence type="ECO:0000256" key="9">
    <source>
        <dbReference type="ARBA" id="ARBA00023136"/>
    </source>
</evidence>
<dbReference type="Gene3D" id="1.20.5.270">
    <property type="entry name" value="Ubiquinol cytochrome reductase, transmembrane domain"/>
    <property type="match status" value="1"/>
</dbReference>
<keyword evidence="10" id="KW-1015">Disulfide bond</keyword>
<keyword evidence="5" id="KW-0479">Metal-binding</keyword>
<evidence type="ECO:0000256" key="3">
    <source>
        <dbReference type="ARBA" id="ARBA00022692"/>
    </source>
</evidence>
<evidence type="ECO:0000256" key="6">
    <source>
        <dbReference type="ARBA" id="ARBA00022989"/>
    </source>
</evidence>
<comment type="subcellular location">
    <subcellularLocation>
        <location evidence="1">Membrane</location>
        <topology evidence="1">Single-pass membrane protein</topology>
    </subcellularLocation>
</comment>
<comment type="cofactor">
    <cofactor evidence="11">
        <name>[2Fe-2S] cluster</name>
        <dbReference type="ChEBI" id="CHEBI:190135"/>
    </cofactor>
</comment>
<evidence type="ECO:0000313" key="14">
    <source>
        <dbReference type="Proteomes" id="UP001607303"/>
    </source>
</evidence>
<gene>
    <name evidence="13" type="ORF">V1477_010085</name>
</gene>
<dbReference type="AlphaFoldDB" id="A0ABD2CBL8"/>
<dbReference type="PRINTS" id="PR00162">
    <property type="entry name" value="RIESKE"/>
</dbReference>
<keyword evidence="4" id="KW-0001">2Fe-2S</keyword>
<evidence type="ECO:0000256" key="2">
    <source>
        <dbReference type="ARBA" id="ARBA00010651"/>
    </source>
</evidence>
<dbReference type="GO" id="GO:0016020">
    <property type="term" value="C:membrane"/>
    <property type="evidence" value="ECO:0007669"/>
    <property type="project" value="UniProtKB-SubCell"/>
</dbReference>
<dbReference type="FunFam" id="2.102.10.10:FF:000001">
    <property type="entry name" value="Cytochrome b-c1 complex subunit Rieske, mitochondrial"/>
    <property type="match status" value="1"/>
</dbReference>
<comment type="caution">
    <text evidence="13">The sequence shown here is derived from an EMBL/GenBank/DDBJ whole genome shotgun (WGS) entry which is preliminary data.</text>
</comment>
<organism evidence="13 14">
    <name type="scientific">Vespula maculifrons</name>
    <name type="common">Eastern yellow jacket</name>
    <name type="synonym">Wasp</name>
    <dbReference type="NCBI Taxonomy" id="7453"/>
    <lineage>
        <taxon>Eukaryota</taxon>
        <taxon>Metazoa</taxon>
        <taxon>Ecdysozoa</taxon>
        <taxon>Arthropoda</taxon>
        <taxon>Hexapoda</taxon>
        <taxon>Insecta</taxon>
        <taxon>Pterygota</taxon>
        <taxon>Neoptera</taxon>
        <taxon>Endopterygota</taxon>
        <taxon>Hymenoptera</taxon>
        <taxon>Apocrita</taxon>
        <taxon>Aculeata</taxon>
        <taxon>Vespoidea</taxon>
        <taxon>Vespidae</taxon>
        <taxon>Vespinae</taxon>
        <taxon>Vespula</taxon>
    </lineage>
</organism>
<dbReference type="PROSITE" id="PS51296">
    <property type="entry name" value="RIESKE"/>
    <property type="match status" value="1"/>
</dbReference>
<keyword evidence="14" id="KW-1185">Reference proteome</keyword>
<protein>
    <recommendedName>
        <fullName evidence="12">Rieske domain-containing protein</fullName>
    </recommendedName>
</protein>
<dbReference type="Proteomes" id="UP001607303">
    <property type="component" value="Unassembled WGS sequence"/>
</dbReference>
<dbReference type="InterPro" id="IPR006317">
    <property type="entry name" value="Ubiquinol_cyt_c_Rdtase_Fe-S-su"/>
</dbReference>
<evidence type="ECO:0000256" key="11">
    <source>
        <dbReference type="ARBA" id="ARBA00034078"/>
    </source>
</evidence>
<reference evidence="13 14" key="1">
    <citation type="journal article" date="2024" name="Ann. Entomol. Soc. Am.">
        <title>Genomic analyses of the southern and eastern yellowjacket wasps (Hymenoptera: Vespidae) reveal evolutionary signatures of social life.</title>
        <authorList>
            <person name="Catto M.A."/>
            <person name="Caine P.B."/>
            <person name="Orr S.E."/>
            <person name="Hunt B.G."/>
            <person name="Goodisman M.A.D."/>
        </authorList>
    </citation>
    <scope>NUCLEOTIDE SEQUENCE [LARGE SCALE GENOMIC DNA]</scope>
    <source>
        <strain evidence="13">232</strain>
        <tissue evidence="13">Head and thorax</tissue>
    </source>
</reference>
<dbReference type="Gene3D" id="2.102.10.10">
    <property type="entry name" value="Rieske [2Fe-2S] iron-sulphur domain"/>
    <property type="match status" value="1"/>
</dbReference>
<dbReference type="InterPro" id="IPR014349">
    <property type="entry name" value="Rieske_Fe-S_prot"/>
</dbReference>
<keyword evidence="3" id="KW-0812">Transmembrane</keyword>
<dbReference type="SUPFAM" id="SSF50022">
    <property type="entry name" value="ISP domain"/>
    <property type="match status" value="1"/>
</dbReference>
<evidence type="ECO:0000256" key="7">
    <source>
        <dbReference type="ARBA" id="ARBA00023004"/>
    </source>
</evidence>
<evidence type="ECO:0000313" key="13">
    <source>
        <dbReference type="EMBL" id="KAL2742456.1"/>
    </source>
</evidence>
<dbReference type="InterPro" id="IPR037008">
    <property type="entry name" value="bc1_Rieske_TM_sf"/>
</dbReference>
<evidence type="ECO:0000256" key="10">
    <source>
        <dbReference type="ARBA" id="ARBA00023157"/>
    </source>
</evidence>
<dbReference type="NCBIfam" id="TIGR01416">
    <property type="entry name" value="Rieske_proteo"/>
    <property type="match status" value="1"/>
</dbReference>
<accession>A0ABD2CBL8</accession>
<dbReference type="InterPro" id="IPR004192">
    <property type="entry name" value="Rieske_TM"/>
</dbReference>
<keyword evidence="8" id="KW-0411">Iron-sulfur</keyword>
<name>A0ABD2CBL8_VESMC</name>
<dbReference type="Pfam" id="PF02921">
    <property type="entry name" value="UCR_TM"/>
    <property type="match status" value="1"/>
</dbReference>
<dbReference type="EMBL" id="JAYRBN010000058">
    <property type="protein sequence ID" value="KAL2742456.1"/>
    <property type="molecule type" value="Genomic_DNA"/>
</dbReference>
<evidence type="ECO:0000256" key="1">
    <source>
        <dbReference type="ARBA" id="ARBA00004167"/>
    </source>
</evidence>
<dbReference type="InterPro" id="IPR036922">
    <property type="entry name" value="Rieske_2Fe-2S_sf"/>
</dbReference>
<dbReference type="GO" id="GO:0051537">
    <property type="term" value="F:2 iron, 2 sulfur cluster binding"/>
    <property type="evidence" value="ECO:0007669"/>
    <property type="project" value="UniProtKB-KW"/>
</dbReference>
<dbReference type="GO" id="GO:0046872">
    <property type="term" value="F:metal ion binding"/>
    <property type="evidence" value="ECO:0007669"/>
    <property type="project" value="UniProtKB-KW"/>
</dbReference>
<dbReference type="InterPro" id="IPR005805">
    <property type="entry name" value="Rieske_Fe-S_prot_C"/>
</dbReference>
<evidence type="ECO:0000256" key="5">
    <source>
        <dbReference type="ARBA" id="ARBA00022723"/>
    </source>
</evidence>
<feature type="domain" description="Rieske" evidence="12">
    <location>
        <begin position="227"/>
        <end position="295"/>
    </location>
</feature>
<keyword evidence="6" id="KW-1133">Transmembrane helix</keyword>
<evidence type="ECO:0000259" key="12">
    <source>
        <dbReference type="PROSITE" id="PS51296"/>
    </source>
</evidence>
<comment type="similarity">
    <text evidence="2">Belongs to the Rieske iron-sulfur protein family.</text>
</comment>
<evidence type="ECO:0000256" key="8">
    <source>
        <dbReference type="ARBA" id="ARBA00023014"/>
    </source>
</evidence>
<dbReference type="CDD" id="cd03470">
    <property type="entry name" value="Rieske_cytochrome_bc1"/>
    <property type="match status" value="1"/>
</dbReference>
<dbReference type="SUPFAM" id="SSF81502">
    <property type="entry name" value="ISP transmembrane anchor"/>
    <property type="match status" value="1"/>
</dbReference>
<keyword evidence="7" id="KW-0408">Iron</keyword>
<dbReference type="Pfam" id="PF09165">
    <property type="entry name" value="Ubiq-Cytc-red_N"/>
    <property type="match status" value="1"/>
</dbReference>